<evidence type="ECO:0000313" key="2">
    <source>
        <dbReference type="Proteomes" id="UP000254266"/>
    </source>
</evidence>
<reference evidence="1 2" key="1">
    <citation type="journal article" date="2018" name="ISME J.">
        <title>Endosymbiont genomes yield clues of tubeworm success.</title>
        <authorList>
            <person name="Li Y."/>
            <person name="Liles M.R."/>
            <person name="Halanych K.M."/>
        </authorList>
    </citation>
    <scope>NUCLEOTIDE SEQUENCE [LARGE SCALE GENOMIC DNA]</scope>
    <source>
        <strain evidence="1">A1464</strain>
    </source>
</reference>
<sequence>MSNNDFINIRISKDELQDFCQKVLKRSRDISKTHDALITLESFISVFGRPSHGTIEYQTIESTIKEITESSRQQLLKKSTIDLIEALKLCNAKSLAMIHTPLSRNGFYQILQTAIETLTDDDIRLVMLWSANWLKEASELAQKASGYPDAMDFKKAEISFEEFQAITDIDRVLNPKS</sequence>
<dbReference type="Proteomes" id="UP000254266">
    <property type="component" value="Unassembled WGS sequence"/>
</dbReference>
<proteinExistence type="predicted"/>
<organism evidence="1 2">
    <name type="scientific">endosymbiont of Galathealinum brachiosum</name>
    <dbReference type="NCBI Taxonomy" id="2200906"/>
    <lineage>
        <taxon>Bacteria</taxon>
        <taxon>Pseudomonadati</taxon>
        <taxon>Pseudomonadota</taxon>
        <taxon>Gammaproteobacteria</taxon>
        <taxon>sulfur-oxidizing symbionts</taxon>
    </lineage>
</organism>
<comment type="caution">
    <text evidence="1">The sequence shown here is derived from an EMBL/GenBank/DDBJ whole genome shotgun (WGS) entry which is preliminary data.</text>
</comment>
<protein>
    <submittedName>
        <fullName evidence="1">Uncharacterized protein</fullName>
    </submittedName>
</protein>
<dbReference type="EMBL" id="QFXC01000007">
    <property type="protein sequence ID" value="RDH84497.1"/>
    <property type="molecule type" value="Genomic_DNA"/>
</dbReference>
<keyword evidence="2" id="KW-1185">Reference proteome</keyword>
<accession>A0A370DJM6</accession>
<name>A0A370DJM6_9GAMM</name>
<dbReference type="AlphaFoldDB" id="A0A370DJM6"/>
<gene>
    <name evidence="1" type="ORF">DIZ80_03185</name>
</gene>
<evidence type="ECO:0000313" key="1">
    <source>
        <dbReference type="EMBL" id="RDH84497.1"/>
    </source>
</evidence>